<dbReference type="GO" id="GO:0006614">
    <property type="term" value="P:SRP-dependent cotranslational protein targeting to membrane"/>
    <property type="evidence" value="ECO:0007669"/>
    <property type="project" value="InterPro"/>
</dbReference>
<dbReference type="EC" id="3.6.5.4" evidence="10"/>
<evidence type="ECO:0000256" key="7">
    <source>
        <dbReference type="ARBA" id="ARBA00023135"/>
    </source>
</evidence>
<dbReference type="Proteomes" id="UP000005726">
    <property type="component" value="Unassembled WGS sequence"/>
</dbReference>
<keyword evidence="7 10" id="KW-0733">Signal recognition particle</keyword>
<dbReference type="SMART" id="SM00382">
    <property type="entry name" value="AAA"/>
    <property type="match status" value="1"/>
</dbReference>
<evidence type="ECO:0000256" key="6">
    <source>
        <dbReference type="ARBA" id="ARBA00023134"/>
    </source>
</evidence>
<feature type="binding site" evidence="10">
    <location>
        <begin position="190"/>
        <end position="194"/>
    </location>
    <ligand>
        <name>GTP</name>
        <dbReference type="ChEBI" id="CHEBI:37565"/>
    </ligand>
</feature>
<dbReference type="AlphaFoldDB" id="E0WU63"/>
<feature type="binding site" evidence="10">
    <location>
        <begin position="248"/>
        <end position="251"/>
    </location>
    <ligand>
        <name>GTP</name>
        <dbReference type="ChEBI" id="CHEBI:37565"/>
    </ligand>
</feature>
<evidence type="ECO:0000313" key="12">
    <source>
        <dbReference type="EMBL" id="EFL91449.1"/>
    </source>
</evidence>
<keyword evidence="5 10" id="KW-0694">RNA-binding</keyword>
<dbReference type="CDD" id="cd18539">
    <property type="entry name" value="SRP_G"/>
    <property type="match status" value="1"/>
</dbReference>
<dbReference type="PROSITE" id="PS00300">
    <property type="entry name" value="SRP54"/>
    <property type="match status" value="1"/>
</dbReference>
<keyword evidence="2 10" id="KW-0963">Cytoplasm</keyword>
<protein>
    <recommendedName>
        <fullName evidence="10">Signal recognition particle protein</fullName>
        <ecNumber evidence="10">3.6.5.4</ecNumber>
    </recommendedName>
    <alternativeName>
        <fullName evidence="10">Fifty-four homolog</fullName>
    </alternativeName>
</protein>
<dbReference type="FunFam" id="3.40.50.300:FF:000022">
    <property type="entry name" value="Signal recognition particle 54 kDa subunit"/>
    <property type="match status" value="1"/>
</dbReference>
<dbReference type="InterPro" id="IPR036891">
    <property type="entry name" value="Signal_recog_part_SRP54_M_sf"/>
</dbReference>
<dbReference type="Pfam" id="PF00448">
    <property type="entry name" value="SRP54"/>
    <property type="match status" value="1"/>
</dbReference>
<evidence type="ECO:0000256" key="10">
    <source>
        <dbReference type="HAMAP-Rule" id="MF_00306"/>
    </source>
</evidence>
<dbReference type="SMART" id="SM00963">
    <property type="entry name" value="SRP54_N"/>
    <property type="match status" value="1"/>
</dbReference>
<evidence type="ECO:0000256" key="1">
    <source>
        <dbReference type="ARBA" id="ARBA00005450"/>
    </source>
</evidence>
<dbReference type="InterPro" id="IPR027417">
    <property type="entry name" value="P-loop_NTPase"/>
</dbReference>
<dbReference type="FunFam" id="1.10.260.30:FF:000001">
    <property type="entry name" value="Signal recognition particle protein"/>
    <property type="match status" value="1"/>
</dbReference>
<evidence type="ECO:0000256" key="8">
    <source>
        <dbReference type="ARBA" id="ARBA00023274"/>
    </source>
</evidence>
<dbReference type="GO" id="GO:0003924">
    <property type="term" value="F:GTPase activity"/>
    <property type="evidence" value="ECO:0007669"/>
    <property type="project" value="UniProtKB-UniRule"/>
</dbReference>
<dbReference type="NCBIfam" id="TIGR00959">
    <property type="entry name" value="ffh"/>
    <property type="match status" value="1"/>
</dbReference>
<evidence type="ECO:0000256" key="2">
    <source>
        <dbReference type="ARBA" id="ARBA00022490"/>
    </source>
</evidence>
<comment type="function">
    <text evidence="10">Involved in targeting and insertion of nascent membrane proteins into the cytoplasmic membrane. Binds to the hydrophobic signal sequence of the ribosome-nascent chain (RNC) as it emerges from the ribosomes. The SRP-RNC complex is then targeted to the cytoplasmic membrane where it interacts with the SRP receptor FtsY. Interaction with FtsY leads to the transfer of the RNC complex to the Sec translocase for insertion into the membrane, the hydrolysis of GTP by both Ffh and FtsY, and the dissociation of the SRP-FtsY complex into the individual components.</text>
</comment>
<evidence type="ECO:0000259" key="11">
    <source>
        <dbReference type="PROSITE" id="PS00300"/>
    </source>
</evidence>
<keyword evidence="8 10" id="KW-0687">Ribonucleoprotein</keyword>
<dbReference type="Pfam" id="PF02978">
    <property type="entry name" value="SRP_SPB"/>
    <property type="match status" value="1"/>
</dbReference>
<dbReference type="SUPFAM" id="SSF47446">
    <property type="entry name" value="Signal peptide-binding domain"/>
    <property type="match status" value="1"/>
</dbReference>
<evidence type="ECO:0000256" key="3">
    <source>
        <dbReference type="ARBA" id="ARBA00022741"/>
    </source>
</evidence>
<dbReference type="Gene3D" id="1.10.260.30">
    <property type="entry name" value="Signal recognition particle, SRP54 subunit, M-domain"/>
    <property type="match status" value="1"/>
</dbReference>
<evidence type="ECO:0000256" key="9">
    <source>
        <dbReference type="ARBA" id="ARBA00048027"/>
    </source>
</evidence>
<comment type="domain">
    <text evidence="10">Composed of three domains: the N-terminal N domain, which is responsible for interactions with the ribosome, the central G domain, which binds GTP, and the C-terminal M domain, which binds the RNA and the signal sequence of the RNC.</text>
</comment>
<keyword evidence="13" id="KW-1185">Reference proteome</keyword>
<evidence type="ECO:0000313" key="13">
    <source>
        <dbReference type="Proteomes" id="UP000005726"/>
    </source>
</evidence>
<sequence length="453" mass="49891">MFDNLTDRLSRTLRHISGRGRLTEDNIKNTLREIRIALLEADVALPVVNDFINLIKERAVGREVNKSLTPGQELVKIVKDELTSAMGKVNSELNLATQPPAVILMAGLQGVGKTTSVAKLGKFLKEKQKKKVLVVSADVYRPAAIKQLETLAQGVGIDFFASNLHQKPIDIVNLALETAKLKFYDVLIVDTAGRLHVDETMMDEIKQLHSAINPVETLFVVDAMTGQDAANIAKSFNDALPLTGVILTKVDGDARGGAALSIRHITGKPIKFLGVGEKSEALEAFHPDRVASRILGMGDVLSLIEHIEDKVDRTQAEKMAVKLKKGRGFDLTDFLEQLKQMENMGGMTSLLNKIPGANRLPSNIKVPIDDKMTQGMKAMINSMTHKERTKPEIIKGSRKRRIASGSGMQVQDVNRLLKQFDDMQRMMKKMQKGGLAKMMRGMKGMIPPGFPGR</sequence>
<dbReference type="GO" id="GO:0048500">
    <property type="term" value="C:signal recognition particle"/>
    <property type="evidence" value="ECO:0007669"/>
    <property type="project" value="UniProtKB-UniRule"/>
</dbReference>
<evidence type="ECO:0000256" key="5">
    <source>
        <dbReference type="ARBA" id="ARBA00022884"/>
    </source>
</evidence>
<dbReference type="InterPro" id="IPR004125">
    <property type="entry name" value="Signal_recog_particle_SRP54_M"/>
</dbReference>
<dbReference type="eggNOG" id="COG0541">
    <property type="taxonomic scope" value="Bacteria"/>
</dbReference>
<dbReference type="Gene3D" id="1.20.120.140">
    <property type="entry name" value="Signal recognition particle SRP54, nucleotide-binding domain"/>
    <property type="match status" value="1"/>
</dbReference>
<dbReference type="InterPro" id="IPR003593">
    <property type="entry name" value="AAA+_ATPase"/>
</dbReference>
<proteinExistence type="inferred from homology"/>
<comment type="subunit">
    <text evidence="10">Part of the signal recognition particle protein translocation system, which is composed of SRP and FtsY. SRP is a ribonucleoprotein composed of Ffh and a 4.5S RNA molecule.</text>
</comment>
<dbReference type="InterPro" id="IPR013822">
    <property type="entry name" value="Signal_recog_particl_SRP54_hlx"/>
</dbReference>
<comment type="subcellular location">
    <subcellularLocation>
        <location evidence="10">Cytoplasm</location>
    </subcellularLocation>
    <text evidence="10">The SRP-RNC complex is targeted to the cytoplasmic membrane.</text>
</comment>
<organism evidence="12 13">
    <name type="scientific">Candidatus Regiella insecticola LSR1</name>
    <dbReference type="NCBI Taxonomy" id="663321"/>
    <lineage>
        <taxon>Bacteria</taxon>
        <taxon>Pseudomonadati</taxon>
        <taxon>Pseudomonadota</taxon>
        <taxon>Gammaproteobacteria</taxon>
        <taxon>Enterobacterales</taxon>
        <taxon>Enterobacteriaceae</taxon>
        <taxon>aphid secondary symbionts</taxon>
        <taxon>Candidatus Regiella</taxon>
    </lineage>
</organism>
<keyword evidence="4 10" id="KW-0378">Hydrolase</keyword>
<dbReference type="HAMAP" id="MF_00306">
    <property type="entry name" value="SRP54"/>
    <property type="match status" value="1"/>
</dbReference>
<comment type="similarity">
    <text evidence="1 10">Belongs to the GTP-binding SRP family. SRP54 subfamily.</text>
</comment>
<name>E0WU63_9ENTR</name>
<dbReference type="PANTHER" id="PTHR11564:SF5">
    <property type="entry name" value="SIGNAL RECOGNITION PARTICLE SUBUNIT SRP54"/>
    <property type="match status" value="1"/>
</dbReference>
<dbReference type="RefSeq" id="WP_006705249.1">
    <property type="nucleotide sequence ID" value="NZ_CAWLGB010000045.1"/>
</dbReference>
<gene>
    <name evidence="10 12" type="primary">ffh</name>
    <name evidence="12" type="ORF">REG_1610</name>
</gene>
<feature type="binding site" evidence="10">
    <location>
        <begin position="107"/>
        <end position="114"/>
    </location>
    <ligand>
        <name>GTP</name>
        <dbReference type="ChEBI" id="CHEBI:37565"/>
    </ligand>
</feature>
<dbReference type="SMART" id="SM00962">
    <property type="entry name" value="SRP54"/>
    <property type="match status" value="1"/>
</dbReference>
<dbReference type="HOGENOM" id="CLU_009301_6_0_6"/>
<feature type="domain" description="SRP54-type proteins GTP-binding" evidence="11">
    <location>
        <begin position="269"/>
        <end position="282"/>
    </location>
</feature>
<dbReference type="EMBL" id="GL379633">
    <property type="protein sequence ID" value="EFL91449.1"/>
    <property type="molecule type" value="Genomic_DNA"/>
</dbReference>
<dbReference type="GO" id="GO:0008312">
    <property type="term" value="F:7S RNA binding"/>
    <property type="evidence" value="ECO:0007669"/>
    <property type="project" value="InterPro"/>
</dbReference>
<keyword evidence="3 10" id="KW-0547">Nucleotide-binding</keyword>
<dbReference type="STRING" id="663321.REG_1610"/>
<reference evidence="12" key="1">
    <citation type="journal article" date="2009" name="Environ. Microbiol.">
        <title>Dynamics of genome evolution in facultative symbionts of aphids.</title>
        <authorList>
            <person name="Degnan P.H."/>
            <person name="Leonardo T.E."/>
            <person name="Cass B.N."/>
            <person name="Hurwitz B."/>
            <person name="Stern D."/>
            <person name="Gibbs R.A."/>
            <person name="Richards S."/>
            <person name="Moran N.A."/>
        </authorList>
    </citation>
    <scope>NUCLEOTIDE SEQUENCE [LARGE SCALE GENOMIC DNA]</scope>
    <source>
        <strain evidence="12">LSR1</strain>
    </source>
</reference>
<comment type="catalytic activity">
    <reaction evidence="9 10">
        <text>GTP + H2O = GDP + phosphate + H(+)</text>
        <dbReference type="Rhea" id="RHEA:19669"/>
        <dbReference type="ChEBI" id="CHEBI:15377"/>
        <dbReference type="ChEBI" id="CHEBI:15378"/>
        <dbReference type="ChEBI" id="CHEBI:37565"/>
        <dbReference type="ChEBI" id="CHEBI:43474"/>
        <dbReference type="ChEBI" id="CHEBI:58189"/>
        <dbReference type="EC" id="3.6.5.4"/>
    </reaction>
</comment>
<accession>E0WU63</accession>
<evidence type="ECO:0000256" key="4">
    <source>
        <dbReference type="ARBA" id="ARBA00022801"/>
    </source>
</evidence>
<dbReference type="InterPro" id="IPR042101">
    <property type="entry name" value="SRP54_N_sf"/>
</dbReference>
<dbReference type="InterPro" id="IPR000897">
    <property type="entry name" value="SRP54_GTPase_dom"/>
</dbReference>
<dbReference type="InterPro" id="IPR022941">
    <property type="entry name" value="SRP54"/>
</dbReference>
<keyword evidence="6 10" id="KW-0342">GTP-binding</keyword>
<dbReference type="InterPro" id="IPR004780">
    <property type="entry name" value="SRP"/>
</dbReference>
<dbReference type="Gene3D" id="3.40.50.300">
    <property type="entry name" value="P-loop containing nucleotide triphosphate hydrolases"/>
    <property type="match status" value="1"/>
</dbReference>
<dbReference type="PANTHER" id="PTHR11564">
    <property type="entry name" value="SIGNAL RECOGNITION PARTICLE 54K PROTEIN SRP54"/>
    <property type="match status" value="1"/>
</dbReference>
<dbReference type="SUPFAM" id="SSF52540">
    <property type="entry name" value="P-loop containing nucleoside triphosphate hydrolases"/>
    <property type="match status" value="1"/>
</dbReference>
<dbReference type="Pfam" id="PF02881">
    <property type="entry name" value="SRP54_N"/>
    <property type="match status" value="1"/>
</dbReference>
<dbReference type="GO" id="GO:0005525">
    <property type="term" value="F:GTP binding"/>
    <property type="evidence" value="ECO:0007669"/>
    <property type="project" value="UniProtKB-UniRule"/>
</dbReference>